<accession>A0A9W9ABN7</accession>
<feature type="region of interest" description="Disordered" evidence="2">
    <location>
        <begin position="507"/>
        <end position="549"/>
    </location>
</feature>
<dbReference type="OrthoDB" id="3219211at2759"/>
<gene>
    <name evidence="4" type="ORF">J3R30DRAFT_3890903</name>
</gene>
<evidence type="ECO:0000256" key="2">
    <source>
        <dbReference type="SAM" id="MobiDB-lite"/>
    </source>
</evidence>
<organism evidence="4 5">
    <name type="scientific">Lentinula aciculospora</name>
    <dbReference type="NCBI Taxonomy" id="153920"/>
    <lineage>
        <taxon>Eukaryota</taxon>
        <taxon>Fungi</taxon>
        <taxon>Dikarya</taxon>
        <taxon>Basidiomycota</taxon>
        <taxon>Agaricomycotina</taxon>
        <taxon>Agaricomycetes</taxon>
        <taxon>Agaricomycetidae</taxon>
        <taxon>Agaricales</taxon>
        <taxon>Marasmiineae</taxon>
        <taxon>Omphalotaceae</taxon>
        <taxon>Lentinula</taxon>
    </lineage>
</organism>
<name>A0A9W9ABN7_9AGAR</name>
<feature type="coiled-coil region" evidence="1">
    <location>
        <begin position="110"/>
        <end position="137"/>
    </location>
</feature>
<feature type="compositionally biased region" description="Polar residues" evidence="2">
    <location>
        <begin position="515"/>
        <end position="530"/>
    </location>
</feature>
<dbReference type="Proteomes" id="UP001150266">
    <property type="component" value="Unassembled WGS sequence"/>
</dbReference>
<evidence type="ECO:0000256" key="1">
    <source>
        <dbReference type="SAM" id="Coils"/>
    </source>
</evidence>
<evidence type="ECO:0000313" key="4">
    <source>
        <dbReference type="EMBL" id="KAJ4478400.1"/>
    </source>
</evidence>
<dbReference type="EMBL" id="JAOTPV010000009">
    <property type="protein sequence ID" value="KAJ4478400.1"/>
    <property type="molecule type" value="Genomic_DNA"/>
</dbReference>
<protein>
    <recommendedName>
        <fullName evidence="3">DUF6697 domain-containing protein</fullName>
    </recommendedName>
</protein>
<keyword evidence="5" id="KW-1185">Reference proteome</keyword>
<dbReference type="AlphaFoldDB" id="A0A9W9ABN7"/>
<dbReference type="Pfam" id="PF20411">
    <property type="entry name" value="DUF6697"/>
    <property type="match status" value="1"/>
</dbReference>
<keyword evidence="1" id="KW-0175">Coiled coil</keyword>
<sequence length="549" mass="59330">MISIYGEDSVQPELGNFIYYDVLSPNNTEKDVLKQQLSLQQTSSNPHNVVEMAIKIAAEQEKVLHALEARDAAIKRLSSAYISIEQKLEIIGRLEQQTGISRPSEKLFKEAEDSAEMDKLRAEIVQLESLVNDMRIETKALKGAAVDVPPQYEYPNPKDIDVSAINPPQFTVPALSRTSSDLSAMSFALSSNSPRKSIVRTSAPSEDAEDIINARNKLLAALPLPDEAPDDVLKPIVIPTSYVNLHEFLASVPGVGPLFLTTLSNYRVLHQITTSWCPQREEHGYCLAPVFKCHTNPRVTTAHRWVATDVMSSICKPTECFYSKDGVCYYAGVYKAFRLDDLTTKEWEALSSETTQAIVKETIEGRKNTSPQNIYEVNQLYSAGALKVAVIALQCVGFNHSMYCFLLEHANKCTLSVGAAEKRKTPTPSSVQTPIMHTSLLQATTTTNTINGASGAWTTNSSVNTGRIPGYNLGLGLGLGSGNIWNTNLGVGLAVRDSVVPLGKNIGTAGAGGSDPSSTKLTIKVSSTSKAAGGPGNENDKPPGVSAQT</sequence>
<evidence type="ECO:0000259" key="3">
    <source>
        <dbReference type="Pfam" id="PF20411"/>
    </source>
</evidence>
<proteinExistence type="predicted"/>
<comment type="caution">
    <text evidence="4">The sequence shown here is derived from an EMBL/GenBank/DDBJ whole genome shotgun (WGS) entry which is preliminary data.</text>
</comment>
<feature type="domain" description="DUF6697" evidence="3">
    <location>
        <begin position="262"/>
        <end position="408"/>
    </location>
</feature>
<evidence type="ECO:0000313" key="5">
    <source>
        <dbReference type="Proteomes" id="UP001150266"/>
    </source>
</evidence>
<dbReference type="InterPro" id="IPR046520">
    <property type="entry name" value="DUF6697"/>
</dbReference>
<reference evidence="4" key="1">
    <citation type="submission" date="2022-08" db="EMBL/GenBank/DDBJ databases">
        <title>A Global Phylogenomic Analysis of the Shiitake Genus Lentinula.</title>
        <authorList>
            <consortium name="DOE Joint Genome Institute"/>
            <person name="Sierra-Patev S."/>
            <person name="Min B."/>
            <person name="Naranjo-Ortiz M."/>
            <person name="Looney B."/>
            <person name="Konkel Z."/>
            <person name="Slot J.C."/>
            <person name="Sakamoto Y."/>
            <person name="Steenwyk J.L."/>
            <person name="Rokas A."/>
            <person name="Carro J."/>
            <person name="Camarero S."/>
            <person name="Ferreira P."/>
            <person name="Molpeceres G."/>
            <person name="Ruiz-Duenas F.J."/>
            <person name="Serrano A."/>
            <person name="Henrissat B."/>
            <person name="Drula E."/>
            <person name="Hughes K.W."/>
            <person name="Mata J.L."/>
            <person name="Ishikawa N.K."/>
            <person name="Vargas-Isla R."/>
            <person name="Ushijima S."/>
            <person name="Smith C.A."/>
            <person name="Ahrendt S."/>
            <person name="Andreopoulos W."/>
            <person name="He G."/>
            <person name="Labutti K."/>
            <person name="Lipzen A."/>
            <person name="Ng V."/>
            <person name="Riley R."/>
            <person name="Sandor L."/>
            <person name="Barry K."/>
            <person name="Martinez A.T."/>
            <person name="Xiao Y."/>
            <person name="Gibbons J.G."/>
            <person name="Terashima K."/>
            <person name="Grigoriev I.V."/>
            <person name="Hibbett D.S."/>
        </authorList>
    </citation>
    <scope>NUCLEOTIDE SEQUENCE</scope>
    <source>
        <strain evidence="4">JLM2183</strain>
    </source>
</reference>